<evidence type="ECO:0000256" key="4">
    <source>
        <dbReference type="SAM" id="MobiDB-lite"/>
    </source>
</evidence>
<keyword evidence="3" id="KW-0807">Transducer</keyword>
<dbReference type="EMBL" id="WKJJ01000010">
    <property type="protein sequence ID" value="MRV73317.1"/>
    <property type="molecule type" value="Genomic_DNA"/>
</dbReference>
<evidence type="ECO:0000256" key="3">
    <source>
        <dbReference type="PROSITE-ProRule" id="PRU00284"/>
    </source>
</evidence>
<evidence type="ECO:0000259" key="5">
    <source>
        <dbReference type="PROSITE" id="PS50111"/>
    </source>
</evidence>
<dbReference type="PANTHER" id="PTHR43531">
    <property type="entry name" value="PROTEIN ICFG"/>
    <property type="match status" value="1"/>
</dbReference>
<dbReference type="GO" id="GO:0005886">
    <property type="term" value="C:plasma membrane"/>
    <property type="evidence" value="ECO:0007669"/>
    <property type="project" value="TreeGrafter"/>
</dbReference>
<dbReference type="Gene3D" id="1.10.287.950">
    <property type="entry name" value="Methyl-accepting chemotaxis protein"/>
    <property type="match status" value="1"/>
</dbReference>
<dbReference type="PANTHER" id="PTHR43531:SF14">
    <property type="entry name" value="METHYL-ACCEPTING CHEMOTAXIS PROTEIN I-RELATED"/>
    <property type="match status" value="1"/>
</dbReference>
<proteinExistence type="inferred from homology"/>
<gene>
    <name evidence="6" type="ORF">GJ700_16520</name>
</gene>
<reference evidence="6 7" key="1">
    <citation type="submission" date="2019-11" db="EMBL/GenBank/DDBJ databases">
        <title>Novel species isolated from a subtropical stream in China.</title>
        <authorList>
            <person name="Lu H."/>
        </authorList>
    </citation>
    <scope>NUCLEOTIDE SEQUENCE [LARGE SCALE GENOMIC DNA]</scope>
    <source>
        <strain evidence="6 7">FT92W</strain>
    </source>
</reference>
<feature type="domain" description="Methyl-accepting transducer" evidence="5">
    <location>
        <begin position="1"/>
        <end position="229"/>
    </location>
</feature>
<evidence type="ECO:0000256" key="1">
    <source>
        <dbReference type="ARBA" id="ARBA00022481"/>
    </source>
</evidence>
<evidence type="ECO:0000256" key="2">
    <source>
        <dbReference type="ARBA" id="ARBA00029447"/>
    </source>
</evidence>
<dbReference type="SUPFAM" id="SSF58104">
    <property type="entry name" value="Methyl-accepting chemotaxis protein (MCP) signaling domain"/>
    <property type="match status" value="1"/>
</dbReference>
<feature type="non-terminal residue" evidence="6">
    <location>
        <position position="1"/>
    </location>
</feature>
<dbReference type="AlphaFoldDB" id="A0A7X2INK0"/>
<dbReference type="InterPro" id="IPR051310">
    <property type="entry name" value="MCP_chemotaxis"/>
</dbReference>
<protein>
    <recommendedName>
        <fullName evidence="5">Methyl-accepting transducer domain-containing protein</fullName>
    </recommendedName>
</protein>
<keyword evidence="1" id="KW-0488">Methylation</keyword>
<dbReference type="SMART" id="SM00283">
    <property type="entry name" value="MA"/>
    <property type="match status" value="1"/>
</dbReference>
<feature type="region of interest" description="Disordered" evidence="4">
    <location>
        <begin position="256"/>
        <end position="286"/>
    </location>
</feature>
<sequence length="286" mass="28443">AAAIAGAAAQLAAGNSDLAARTAQQAGALEETASALKQLVSTVGETAAQVRHAATLAQGAVGAAGDGGAVVRRMTERMAHIDASSRRIGEILGVIDSLAFQTNLLALNAAVEAARAGEHGRGFAVVAAEVRQLAQRSSAAARDIQVLIDTSVKEVAQGTRLAGDAVHAMDGIIGGIGRMEAMLADIARASGEQAAGLGQVSAAVSQMDGLTQQNAALVEQAAGAMAALSDQAAALAQDAAVFRLADDAAPPDTTMLPIPAPRRPRAAAPDAANAGTPLRGATRLSA</sequence>
<dbReference type="Pfam" id="PF00015">
    <property type="entry name" value="MCPsignal"/>
    <property type="match status" value="1"/>
</dbReference>
<organism evidence="6 7">
    <name type="scientific">Pseudoduganella rivuli</name>
    <dbReference type="NCBI Taxonomy" id="2666085"/>
    <lineage>
        <taxon>Bacteria</taxon>
        <taxon>Pseudomonadati</taxon>
        <taxon>Pseudomonadota</taxon>
        <taxon>Betaproteobacteria</taxon>
        <taxon>Burkholderiales</taxon>
        <taxon>Oxalobacteraceae</taxon>
        <taxon>Telluria group</taxon>
        <taxon>Pseudoduganella</taxon>
    </lineage>
</organism>
<name>A0A7X2INK0_9BURK</name>
<comment type="similarity">
    <text evidence="2">Belongs to the methyl-accepting chemotaxis (MCP) protein family.</text>
</comment>
<dbReference type="PROSITE" id="PS50111">
    <property type="entry name" value="CHEMOTAXIS_TRANSDUC_2"/>
    <property type="match status" value="1"/>
</dbReference>
<dbReference type="GO" id="GO:0007165">
    <property type="term" value="P:signal transduction"/>
    <property type="evidence" value="ECO:0007669"/>
    <property type="project" value="UniProtKB-KW"/>
</dbReference>
<keyword evidence="7" id="KW-1185">Reference proteome</keyword>
<comment type="caution">
    <text evidence="6">The sequence shown here is derived from an EMBL/GenBank/DDBJ whole genome shotgun (WGS) entry which is preliminary data.</text>
</comment>
<dbReference type="RefSeq" id="WP_229507051.1">
    <property type="nucleotide sequence ID" value="NZ_WKJJ01000010.1"/>
</dbReference>
<accession>A0A7X2INK0</accession>
<dbReference type="InterPro" id="IPR004090">
    <property type="entry name" value="Chemotax_Me-accpt_rcpt"/>
</dbReference>
<dbReference type="InterPro" id="IPR004089">
    <property type="entry name" value="MCPsignal_dom"/>
</dbReference>
<evidence type="ECO:0000313" key="7">
    <source>
        <dbReference type="Proteomes" id="UP000446768"/>
    </source>
</evidence>
<dbReference type="GO" id="GO:0004888">
    <property type="term" value="F:transmembrane signaling receptor activity"/>
    <property type="evidence" value="ECO:0007669"/>
    <property type="project" value="InterPro"/>
</dbReference>
<dbReference type="Proteomes" id="UP000446768">
    <property type="component" value="Unassembled WGS sequence"/>
</dbReference>
<evidence type="ECO:0000313" key="6">
    <source>
        <dbReference type="EMBL" id="MRV73317.1"/>
    </source>
</evidence>
<dbReference type="PRINTS" id="PR00260">
    <property type="entry name" value="CHEMTRNSDUCR"/>
</dbReference>
<dbReference type="GO" id="GO:0006935">
    <property type="term" value="P:chemotaxis"/>
    <property type="evidence" value="ECO:0007669"/>
    <property type="project" value="InterPro"/>
</dbReference>